<reference evidence="2 3" key="1">
    <citation type="submission" date="2018-08" db="EMBL/GenBank/DDBJ databases">
        <title>Draft genome sequence of Rhodobacter sphaeroides FY.</title>
        <authorList>
            <person name="Rayyan A."/>
            <person name="Meyer T.E."/>
            <person name="Kyndt J.A."/>
        </authorList>
    </citation>
    <scope>NUCLEOTIDE SEQUENCE [LARGE SCALE GENOMIC DNA]</scope>
    <source>
        <strain evidence="2 3">FY</strain>
    </source>
</reference>
<dbReference type="EMBL" id="QWGP01000001">
    <property type="protein sequence ID" value="RHZ98859.1"/>
    <property type="molecule type" value="Genomic_DNA"/>
</dbReference>
<dbReference type="InterPro" id="IPR006448">
    <property type="entry name" value="Phage_term_ssu_P27"/>
</dbReference>
<protein>
    <submittedName>
        <fullName evidence="2">P27 family phage terminase small subunit</fullName>
    </submittedName>
</protein>
<dbReference type="Pfam" id="PF05119">
    <property type="entry name" value="Terminase_4"/>
    <property type="match status" value="1"/>
</dbReference>
<accession>A0AAX1USC8</accession>
<name>A0AAX1USC8_CERSP</name>
<sequence>MGVLGMKGRKPKLNVIEGVAAGLCPPPPGGLDKHGAAEWKRVAPILDGRGHLTDDTLATLEGYCRAVGLSRIYNEMMAAEGHVIATEKGPVTHPAFKMLMGVMREARLLAAELGLTPHRRGSGSAEGKPSDDKWSGDLLA</sequence>
<organism evidence="2 3">
    <name type="scientific">Cereibacter sphaeroides</name>
    <name type="common">Rhodobacter sphaeroides</name>
    <dbReference type="NCBI Taxonomy" id="1063"/>
    <lineage>
        <taxon>Bacteria</taxon>
        <taxon>Pseudomonadati</taxon>
        <taxon>Pseudomonadota</taxon>
        <taxon>Alphaproteobacteria</taxon>
        <taxon>Rhodobacterales</taxon>
        <taxon>Paracoccaceae</taxon>
        <taxon>Cereibacter</taxon>
    </lineage>
</organism>
<evidence type="ECO:0000313" key="2">
    <source>
        <dbReference type="EMBL" id="RHZ98859.1"/>
    </source>
</evidence>
<evidence type="ECO:0000313" key="3">
    <source>
        <dbReference type="Proteomes" id="UP000266305"/>
    </source>
</evidence>
<proteinExistence type="predicted"/>
<comment type="caution">
    <text evidence="2">The sequence shown here is derived from an EMBL/GenBank/DDBJ whole genome shotgun (WGS) entry which is preliminary data.</text>
</comment>
<gene>
    <name evidence="2" type="ORF">D1114_01885</name>
</gene>
<dbReference type="Proteomes" id="UP000266305">
    <property type="component" value="Unassembled WGS sequence"/>
</dbReference>
<evidence type="ECO:0000256" key="1">
    <source>
        <dbReference type="SAM" id="MobiDB-lite"/>
    </source>
</evidence>
<feature type="region of interest" description="Disordered" evidence="1">
    <location>
        <begin position="117"/>
        <end position="140"/>
    </location>
</feature>
<dbReference type="AlphaFoldDB" id="A0AAX1USC8"/>
<feature type="compositionally biased region" description="Basic and acidic residues" evidence="1">
    <location>
        <begin position="128"/>
        <end position="140"/>
    </location>
</feature>